<evidence type="ECO:0000256" key="5">
    <source>
        <dbReference type="SAM" id="MobiDB-lite"/>
    </source>
</evidence>
<evidence type="ECO:0000313" key="11">
    <source>
        <dbReference type="Proteomes" id="UP000435112"/>
    </source>
</evidence>
<dbReference type="EMBL" id="QXFV01000235">
    <property type="protein sequence ID" value="KAE9044595.1"/>
    <property type="molecule type" value="Genomic_DNA"/>
</dbReference>
<dbReference type="Pfam" id="PF04032">
    <property type="entry name" value="Rpr2"/>
    <property type="match status" value="1"/>
</dbReference>
<feature type="region of interest" description="Disordered" evidence="5">
    <location>
        <begin position="148"/>
        <end position="248"/>
    </location>
</feature>
<dbReference type="EMBL" id="QXFU01000178">
    <property type="protein sequence ID" value="KAE9041268.1"/>
    <property type="molecule type" value="Genomic_DNA"/>
</dbReference>
<dbReference type="GO" id="GO:0005655">
    <property type="term" value="C:nucleolar ribonuclease P complex"/>
    <property type="evidence" value="ECO:0007669"/>
    <property type="project" value="TreeGrafter"/>
</dbReference>
<dbReference type="Proteomes" id="UP000435112">
    <property type="component" value="Unassembled WGS sequence"/>
</dbReference>
<organism evidence="7 9">
    <name type="scientific">Phytophthora rubi</name>
    <dbReference type="NCBI Taxonomy" id="129364"/>
    <lineage>
        <taxon>Eukaryota</taxon>
        <taxon>Sar</taxon>
        <taxon>Stramenopiles</taxon>
        <taxon>Oomycota</taxon>
        <taxon>Peronosporomycetes</taxon>
        <taxon>Peronosporales</taxon>
        <taxon>Peronosporaceae</taxon>
        <taxon>Phytophthora</taxon>
    </lineage>
</organism>
<dbReference type="Proteomes" id="UP000429607">
    <property type="component" value="Unassembled WGS sequence"/>
</dbReference>
<dbReference type="EMBL" id="QXFT01000234">
    <property type="protein sequence ID" value="KAE9350013.1"/>
    <property type="molecule type" value="Genomic_DNA"/>
</dbReference>
<evidence type="ECO:0000256" key="4">
    <source>
        <dbReference type="ARBA" id="ARBA00038402"/>
    </source>
</evidence>
<evidence type="ECO:0000313" key="10">
    <source>
        <dbReference type="Proteomes" id="UP000434957"/>
    </source>
</evidence>
<protein>
    <submittedName>
        <fullName evidence="7">Uncharacterized protein</fullName>
    </submittedName>
</protein>
<dbReference type="GO" id="GO:0008033">
    <property type="term" value="P:tRNA processing"/>
    <property type="evidence" value="ECO:0007669"/>
    <property type="project" value="UniProtKB-KW"/>
</dbReference>
<dbReference type="AlphaFoldDB" id="A0A6A3NGH5"/>
<reference evidence="9 11" key="1">
    <citation type="submission" date="2018-09" db="EMBL/GenBank/DDBJ databases">
        <title>Genomic investigation of the strawberry pathogen Phytophthora fragariae indicates pathogenicity is determined by transcriptional variation in three key races.</title>
        <authorList>
            <person name="Adams T.M."/>
            <person name="Armitage A.D."/>
            <person name="Sobczyk M.K."/>
            <person name="Bates H.J."/>
            <person name="Dunwell J.M."/>
            <person name="Nellist C.F."/>
            <person name="Harrison R.J."/>
        </authorList>
    </citation>
    <scope>NUCLEOTIDE SEQUENCE [LARGE SCALE GENOMIC DNA]</scope>
    <source>
        <strain evidence="7 9">SCRP249</strain>
        <strain evidence="6 11">SCRP324</strain>
        <strain evidence="8 10">SCRP333</strain>
    </source>
</reference>
<evidence type="ECO:0000313" key="8">
    <source>
        <dbReference type="EMBL" id="KAE9350013.1"/>
    </source>
</evidence>
<name>A0A6A3NGH5_9STRA</name>
<evidence type="ECO:0000313" key="7">
    <source>
        <dbReference type="EMBL" id="KAE9044595.1"/>
    </source>
</evidence>
<gene>
    <name evidence="7" type="ORF">PR001_g5313</name>
    <name evidence="6" type="ORF">PR002_g4551</name>
    <name evidence="8" type="ORF">PR003_g5577</name>
</gene>
<dbReference type="PANTHER" id="PTHR14742:SF0">
    <property type="entry name" value="RIBONUCLEASE P PROTEIN SUBUNIT P21"/>
    <property type="match status" value="1"/>
</dbReference>
<dbReference type="OrthoDB" id="128536at2759"/>
<accession>A0A6A3NGH5</accession>
<sequence>MASPPAAPPTLDIGTLLLPEMKVVAAEGARQLDKRFAFIWNAAHRLLPTNAALSNHMMASMLQQARASRAQLPQAVLDFVCERCGGLLMPNVSADARVLPQSRRSPANRRLARLQRRAQQQNGTNGPRVVREALTTIVRVKCRRCKHANDRAGTSVVHKAKMKKRPREKTPGSEEAPVTKKSKADDDEAAGRDKAKVGGDGGVATAAVELKVAPTSVFAPPPSPPRKLLDGPKRKKKKKAQPDAAVVAVKSSLSSFLQGLKPSTRK</sequence>
<evidence type="ECO:0000256" key="1">
    <source>
        <dbReference type="ARBA" id="ARBA00022694"/>
    </source>
</evidence>
<comment type="caution">
    <text evidence="7">The sequence shown here is derived from an EMBL/GenBank/DDBJ whole genome shotgun (WGS) entry which is preliminary data.</text>
</comment>
<proteinExistence type="inferred from homology"/>
<keyword evidence="10" id="KW-1185">Reference proteome</keyword>
<keyword evidence="3" id="KW-0862">Zinc</keyword>
<dbReference type="InterPro" id="IPR007175">
    <property type="entry name" value="Rpr2/Snm1/Rpp21"/>
</dbReference>
<feature type="compositionally biased region" description="Basic residues" evidence="5">
    <location>
        <begin position="158"/>
        <end position="167"/>
    </location>
</feature>
<feature type="region of interest" description="Disordered" evidence="5">
    <location>
        <begin position="101"/>
        <end position="128"/>
    </location>
</feature>
<evidence type="ECO:0000313" key="9">
    <source>
        <dbReference type="Proteomes" id="UP000429607"/>
    </source>
</evidence>
<dbReference type="GO" id="GO:0046872">
    <property type="term" value="F:metal ion binding"/>
    <property type="evidence" value="ECO:0007669"/>
    <property type="project" value="UniProtKB-KW"/>
</dbReference>
<dbReference type="Proteomes" id="UP000434957">
    <property type="component" value="Unassembled WGS sequence"/>
</dbReference>
<evidence type="ECO:0000313" key="6">
    <source>
        <dbReference type="EMBL" id="KAE9041268.1"/>
    </source>
</evidence>
<dbReference type="PANTHER" id="PTHR14742">
    <property type="entry name" value="RIBONUCLEASE P SUBUNIT P21"/>
    <property type="match status" value="1"/>
</dbReference>
<evidence type="ECO:0000256" key="2">
    <source>
        <dbReference type="ARBA" id="ARBA00022723"/>
    </source>
</evidence>
<feature type="compositionally biased region" description="Basic residues" evidence="5">
    <location>
        <begin position="106"/>
        <end position="116"/>
    </location>
</feature>
<evidence type="ECO:0000256" key="3">
    <source>
        <dbReference type="ARBA" id="ARBA00022833"/>
    </source>
</evidence>
<keyword evidence="2" id="KW-0479">Metal-binding</keyword>
<keyword evidence="1" id="KW-0819">tRNA processing</keyword>
<comment type="similarity">
    <text evidence="4">Belongs to the eukaryotic/archaeal RNase P protein component 4 family.</text>
</comment>
<feature type="compositionally biased region" description="Low complexity" evidence="5">
    <location>
        <begin position="203"/>
        <end position="218"/>
    </location>
</feature>